<evidence type="ECO:0000256" key="3">
    <source>
        <dbReference type="ARBA" id="ARBA00012438"/>
    </source>
</evidence>
<organism evidence="21 22">
    <name type="scientific">Fibrisoma montanum</name>
    <dbReference type="NCBI Taxonomy" id="2305895"/>
    <lineage>
        <taxon>Bacteria</taxon>
        <taxon>Pseudomonadati</taxon>
        <taxon>Bacteroidota</taxon>
        <taxon>Cytophagia</taxon>
        <taxon>Cytophagales</taxon>
        <taxon>Spirosomataceae</taxon>
        <taxon>Fibrisoma</taxon>
    </lineage>
</organism>
<dbReference type="CDD" id="cd00082">
    <property type="entry name" value="HisKA"/>
    <property type="match status" value="1"/>
</dbReference>
<keyword evidence="22" id="KW-1185">Reference proteome</keyword>
<comment type="subcellular location">
    <subcellularLocation>
        <location evidence="2">Cell inner membrane</location>
        <topology evidence="2">Multi-pass membrane protein</topology>
    </subcellularLocation>
</comment>
<dbReference type="InterPro" id="IPR003594">
    <property type="entry name" value="HATPase_dom"/>
</dbReference>
<dbReference type="CDD" id="cd17546">
    <property type="entry name" value="REC_hyHK_CKI1_RcsC-like"/>
    <property type="match status" value="1"/>
</dbReference>
<evidence type="ECO:0000259" key="17">
    <source>
        <dbReference type="PROSITE" id="PS50110"/>
    </source>
</evidence>
<feature type="domain" description="Histidine kinase" evidence="16">
    <location>
        <begin position="366"/>
        <end position="588"/>
    </location>
</feature>
<evidence type="ECO:0000256" key="4">
    <source>
        <dbReference type="ARBA" id="ARBA00022475"/>
    </source>
</evidence>
<dbReference type="PANTHER" id="PTHR43047:SF72">
    <property type="entry name" value="OSMOSENSING HISTIDINE PROTEIN KINASE SLN1"/>
    <property type="match status" value="1"/>
</dbReference>
<keyword evidence="10" id="KW-0547">Nucleotide-binding</keyword>
<dbReference type="Pfam" id="PF08448">
    <property type="entry name" value="PAS_4"/>
    <property type="match status" value="1"/>
</dbReference>
<keyword evidence="5" id="KW-0997">Cell inner membrane</keyword>
<dbReference type="AlphaFoldDB" id="A0A418MAC0"/>
<feature type="domain" description="PAS" evidence="18">
    <location>
        <begin position="216"/>
        <end position="294"/>
    </location>
</feature>
<evidence type="ECO:0000256" key="10">
    <source>
        <dbReference type="ARBA" id="ARBA00022840"/>
    </source>
</evidence>
<dbReference type="PANTHER" id="PTHR43047">
    <property type="entry name" value="TWO-COMPONENT HISTIDINE PROTEIN KINASE"/>
    <property type="match status" value="1"/>
</dbReference>
<evidence type="ECO:0000256" key="15">
    <source>
        <dbReference type="SAM" id="Phobius"/>
    </source>
</evidence>
<dbReference type="EMBL" id="QXED01000003">
    <property type="protein sequence ID" value="RIV23314.1"/>
    <property type="molecule type" value="Genomic_DNA"/>
</dbReference>
<dbReference type="SMART" id="SM00387">
    <property type="entry name" value="HATPase_c"/>
    <property type="match status" value="1"/>
</dbReference>
<keyword evidence="8 15" id="KW-0812">Transmembrane</keyword>
<dbReference type="InterPro" id="IPR035965">
    <property type="entry name" value="PAS-like_dom_sf"/>
</dbReference>
<dbReference type="InterPro" id="IPR000700">
    <property type="entry name" value="PAS-assoc_C"/>
</dbReference>
<dbReference type="InterPro" id="IPR008207">
    <property type="entry name" value="Sig_transdc_His_kin_Hpt_dom"/>
</dbReference>
<evidence type="ECO:0000256" key="7">
    <source>
        <dbReference type="ARBA" id="ARBA00022679"/>
    </source>
</evidence>
<reference evidence="21 22" key="1">
    <citation type="submission" date="2018-08" db="EMBL/GenBank/DDBJ databases">
        <title>Fibrisoma montanum sp. nov., isolated from Danxia mountain soil.</title>
        <authorList>
            <person name="Huang Y."/>
        </authorList>
    </citation>
    <scope>NUCLEOTIDE SEQUENCE [LARGE SCALE GENOMIC DNA]</scope>
    <source>
        <strain evidence="21 22">HYT19</strain>
    </source>
</reference>
<dbReference type="SMART" id="SM00091">
    <property type="entry name" value="PAS"/>
    <property type="match status" value="1"/>
</dbReference>
<feature type="transmembrane region" description="Helical" evidence="15">
    <location>
        <begin position="19"/>
        <end position="38"/>
    </location>
</feature>
<dbReference type="PROSITE" id="PS50112">
    <property type="entry name" value="PAS"/>
    <property type="match status" value="1"/>
</dbReference>
<dbReference type="SUPFAM" id="SSF47226">
    <property type="entry name" value="Histidine-containing phosphotransfer domain, HPT domain"/>
    <property type="match status" value="1"/>
</dbReference>
<dbReference type="InterPro" id="IPR001789">
    <property type="entry name" value="Sig_transdc_resp-reg_receiver"/>
</dbReference>
<dbReference type="SUPFAM" id="SSF55785">
    <property type="entry name" value="PYP-like sensor domain (PAS domain)"/>
    <property type="match status" value="1"/>
</dbReference>
<keyword evidence="10" id="KW-0067">ATP-binding</keyword>
<dbReference type="InterPro" id="IPR036641">
    <property type="entry name" value="HPT_dom_sf"/>
</dbReference>
<keyword evidence="9" id="KW-0418">Kinase</keyword>
<evidence type="ECO:0000259" key="18">
    <source>
        <dbReference type="PROSITE" id="PS50112"/>
    </source>
</evidence>
<dbReference type="PROSITE" id="PS50894">
    <property type="entry name" value="HPT"/>
    <property type="match status" value="1"/>
</dbReference>
<dbReference type="InterPro" id="IPR036890">
    <property type="entry name" value="HATPase_C_sf"/>
</dbReference>
<keyword evidence="11 15" id="KW-1133">Transmembrane helix</keyword>
<dbReference type="OrthoDB" id="9781208at2"/>
<evidence type="ECO:0000256" key="12">
    <source>
        <dbReference type="ARBA" id="ARBA00023136"/>
    </source>
</evidence>
<dbReference type="Pfam" id="PF00512">
    <property type="entry name" value="HisKA"/>
    <property type="match status" value="1"/>
</dbReference>
<feature type="domain" description="HPt" evidence="20">
    <location>
        <begin position="772"/>
        <end position="864"/>
    </location>
</feature>
<comment type="catalytic activity">
    <reaction evidence="1">
        <text>ATP + protein L-histidine = ADP + protein N-phospho-L-histidine.</text>
        <dbReference type="EC" id="2.7.13.3"/>
    </reaction>
</comment>
<evidence type="ECO:0000256" key="13">
    <source>
        <dbReference type="PROSITE-ProRule" id="PRU00110"/>
    </source>
</evidence>
<dbReference type="SUPFAM" id="SSF47384">
    <property type="entry name" value="Homodimeric domain of signal transducing histidine kinase"/>
    <property type="match status" value="1"/>
</dbReference>
<dbReference type="InterPro" id="IPR004358">
    <property type="entry name" value="Sig_transdc_His_kin-like_C"/>
</dbReference>
<dbReference type="CDD" id="cd00130">
    <property type="entry name" value="PAS"/>
    <property type="match status" value="1"/>
</dbReference>
<evidence type="ECO:0000259" key="16">
    <source>
        <dbReference type="PROSITE" id="PS50109"/>
    </source>
</evidence>
<feature type="modified residue" description="Phosphohistidine" evidence="13">
    <location>
        <position position="811"/>
    </location>
</feature>
<accession>A0A418MAC0</accession>
<dbReference type="SMART" id="SM00448">
    <property type="entry name" value="REC"/>
    <property type="match status" value="1"/>
</dbReference>
<dbReference type="InterPro" id="IPR003661">
    <property type="entry name" value="HisK_dim/P_dom"/>
</dbReference>
<keyword evidence="7" id="KW-0808">Transferase</keyword>
<dbReference type="SUPFAM" id="SSF55874">
    <property type="entry name" value="ATPase domain of HSP90 chaperone/DNA topoisomerase II/histidine kinase"/>
    <property type="match status" value="1"/>
</dbReference>
<feature type="domain" description="PAC" evidence="19">
    <location>
        <begin position="296"/>
        <end position="348"/>
    </location>
</feature>
<dbReference type="FunFam" id="3.30.565.10:FF:000010">
    <property type="entry name" value="Sensor histidine kinase RcsC"/>
    <property type="match status" value="1"/>
</dbReference>
<dbReference type="GO" id="GO:0000155">
    <property type="term" value="F:phosphorelay sensor kinase activity"/>
    <property type="evidence" value="ECO:0007669"/>
    <property type="project" value="InterPro"/>
</dbReference>
<dbReference type="PROSITE" id="PS50113">
    <property type="entry name" value="PAC"/>
    <property type="match status" value="1"/>
</dbReference>
<dbReference type="InterPro" id="IPR000014">
    <property type="entry name" value="PAS"/>
</dbReference>
<dbReference type="RefSeq" id="WP_119667532.1">
    <property type="nucleotide sequence ID" value="NZ_QXED01000003.1"/>
</dbReference>
<evidence type="ECO:0000256" key="11">
    <source>
        <dbReference type="ARBA" id="ARBA00022989"/>
    </source>
</evidence>
<evidence type="ECO:0000256" key="1">
    <source>
        <dbReference type="ARBA" id="ARBA00000085"/>
    </source>
</evidence>
<dbReference type="PROSITE" id="PS50110">
    <property type="entry name" value="RESPONSE_REGULATORY"/>
    <property type="match status" value="1"/>
</dbReference>
<sequence>MVESPAPIKRKSRNRTVRILLLVGFGLTILLLTTRHYYETTAYNQVNSGSQSVIQTIAVLNNTIELTLELSYPADDQLTDKTAQAIYKNNRSARNTAAIRPLLDSLVALSRHTPELYPLARRLQAEAETIFQSGLSKQDNAPRQIQRLVRSLRTFRLALADSLLDDQERIREQIKTVRLLDTVIDGLVLLLAMALLYVFYRYMLRRERLTKLALDRQKELTQYLEAIPEGVAVLNTEQQIIYVNQAGQSLLNTSSTDIPVQFSDWAERFRLLQADTKKPLEAADLPLNQALNGKAVATDNLLLETEGDVRFLAAHARPLYNREGDLVGAISIFRDITEARQKGQELQRARTIAEQSLREREIFLANISHDVRTPLNAILGFSELLSHKRLSPEEQEYLDGIKMSGNNVLALINELLDISSIESGQLTLQPEPINIEELIQGVGADLGAKATQKKLRYDVQVDPGVPTVLMADPIRLSQILLNLGNNAVKFTKEGFVKLSVNAEASDRTGVVNVVFRIADSGVGIPESDLNHIFNRFSQIASDTLFRSAGTGLGLNIAKSLVTLMNGTIDVESHVGQGTTFTARIPLAVSDPGVVPDRSVAPSTVTSPSVPAPDPMPDPSAMRILVVEDNEMNQKVLDGFLMRFGLKPTKANNGLEAVAILKESAFDLILMDIQMPEMDGYTATQTIRQRLKLTTPIVAMTAYTMPGERERCLAVGMNEYLTKPLRIEQIGEVITRFAPTPSAKATPGSQPANVPTDHELVNLAYLDEITGDDAELLAELMALFVRDLPQYRQHLFTAMEENDRSTFNQVAHKFRSSLNSLAMLSIASRLKELEEETLRFDSETNDRLAGLFLDIDRSLAILEKKLEGNMTDL</sequence>
<evidence type="ECO:0000313" key="22">
    <source>
        <dbReference type="Proteomes" id="UP000283523"/>
    </source>
</evidence>
<dbReference type="Pfam" id="PF00072">
    <property type="entry name" value="Response_reg"/>
    <property type="match status" value="1"/>
</dbReference>
<feature type="modified residue" description="4-aspartylphosphate" evidence="14">
    <location>
        <position position="671"/>
    </location>
</feature>
<keyword evidence="12 15" id="KW-0472">Membrane</keyword>
<keyword evidence="4" id="KW-1003">Cell membrane</keyword>
<feature type="transmembrane region" description="Helical" evidence="15">
    <location>
        <begin position="179"/>
        <end position="200"/>
    </location>
</feature>
<evidence type="ECO:0000256" key="8">
    <source>
        <dbReference type="ARBA" id="ARBA00022692"/>
    </source>
</evidence>
<dbReference type="CDD" id="cd16922">
    <property type="entry name" value="HATPase_EvgS-ArcB-TorS-like"/>
    <property type="match status" value="1"/>
</dbReference>
<evidence type="ECO:0000259" key="20">
    <source>
        <dbReference type="PROSITE" id="PS50894"/>
    </source>
</evidence>
<dbReference type="SUPFAM" id="SSF52172">
    <property type="entry name" value="CheY-like"/>
    <property type="match status" value="1"/>
</dbReference>
<dbReference type="Gene3D" id="1.20.120.160">
    <property type="entry name" value="HPT domain"/>
    <property type="match status" value="1"/>
</dbReference>
<dbReference type="Gene3D" id="3.40.50.2300">
    <property type="match status" value="1"/>
</dbReference>
<name>A0A418MAC0_9BACT</name>
<comment type="caution">
    <text evidence="21">The sequence shown here is derived from an EMBL/GenBank/DDBJ whole genome shotgun (WGS) entry which is preliminary data.</text>
</comment>
<evidence type="ECO:0000313" key="21">
    <source>
        <dbReference type="EMBL" id="RIV23314.1"/>
    </source>
</evidence>
<proteinExistence type="predicted"/>
<dbReference type="Gene3D" id="1.10.287.130">
    <property type="match status" value="1"/>
</dbReference>
<dbReference type="Gene3D" id="3.30.565.10">
    <property type="entry name" value="Histidine kinase-like ATPase, C-terminal domain"/>
    <property type="match status" value="1"/>
</dbReference>
<feature type="domain" description="Response regulatory" evidence="17">
    <location>
        <begin position="622"/>
        <end position="737"/>
    </location>
</feature>
<dbReference type="PRINTS" id="PR00344">
    <property type="entry name" value="BCTRLSENSOR"/>
</dbReference>
<dbReference type="InterPro" id="IPR011006">
    <property type="entry name" value="CheY-like_superfamily"/>
</dbReference>
<keyword evidence="6 14" id="KW-0597">Phosphoprotein</keyword>
<dbReference type="GO" id="GO:0009927">
    <property type="term" value="F:histidine phosphotransfer kinase activity"/>
    <property type="evidence" value="ECO:0007669"/>
    <property type="project" value="TreeGrafter"/>
</dbReference>
<dbReference type="SMART" id="SM00388">
    <property type="entry name" value="HisKA"/>
    <property type="match status" value="1"/>
</dbReference>
<dbReference type="Gene3D" id="3.30.450.20">
    <property type="entry name" value="PAS domain"/>
    <property type="match status" value="1"/>
</dbReference>
<dbReference type="GO" id="GO:0005886">
    <property type="term" value="C:plasma membrane"/>
    <property type="evidence" value="ECO:0007669"/>
    <property type="project" value="UniProtKB-SubCell"/>
</dbReference>
<evidence type="ECO:0000256" key="6">
    <source>
        <dbReference type="ARBA" id="ARBA00022553"/>
    </source>
</evidence>
<dbReference type="InterPro" id="IPR005467">
    <property type="entry name" value="His_kinase_dom"/>
</dbReference>
<evidence type="ECO:0000256" key="5">
    <source>
        <dbReference type="ARBA" id="ARBA00022519"/>
    </source>
</evidence>
<dbReference type="Proteomes" id="UP000283523">
    <property type="component" value="Unassembled WGS sequence"/>
</dbReference>
<gene>
    <name evidence="21" type="ORF">DYU11_09920</name>
</gene>
<dbReference type="EC" id="2.7.13.3" evidence="3"/>
<evidence type="ECO:0000256" key="9">
    <source>
        <dbReference type="ARBA" id="ARBA00022777"/>
    </source>
</evidence>
<dbReference type="PROSITE" id="PS50109">
    <property type="entry name" value="HIS_KIN"/>
    <property type="match status" value="1"/>
</dbReference>
<dbReference type="InterPro" id="IPR036097">
    <property type="entry name" value="HisK_dim/P_sf"/>
</dbReference>
<evidence type="ECO:0000256" key="14">
    <source>
        <dbReference type="PROSITE-ProRule" id="PRU00169"/>
    </source>
</evidence>
<evidence type="ECO:0000256" key="2">
    <source>
        <dbReference type="ARBA" id="ARBA00004429"/>
    </source>
</evidence>
<dbReference type="Pfam" id="PF02518">
    <property type="entry name" value="HATPase_c"/>
    <property type="match status" value="1"/>
</dbReference>
<dbReference type="InterPro" id="IPR013656">
    <property type="entry name" value="PAS_4"/>
</dbReference>
<protein>
    <recommendedName>
        <fullName evidence="3">histidine kinase</fullName>
        <ecNumber evidence="3">2.7.13.3</ecNumber>
    </recommendedName>
</protein>
<evidence type="ECO:0000259" key="19">
    <source>
        <dbReference type="PROSITE" id="PS50113"/>
    </source>
</evidence>